<dbReference type="Proteomes" id="UP000253250">
    <property type="component" value="Unassembled WGS sequence"/>
</dbReference>
<evidence type="ECO:0000256" key="7">
    <source>
        <dbReference type="SAM" id="Phobius"/>
    </source>
</evidence>
<evidence type="ECO:0000256" key="4">
    <source>
        <dbReference type="ARBA" id="ARBA00022692"/>
    </source>
</evidence>
<dbReference type="PANTHER" id="PTHR23517">
    <property type="entry name" value="RESISTANCE PROTEIN MDTM, PUTATIVE-RELATED-RELATED"/>
    <property type="match status" value="1"/>
</dbReference>
<dbReference type="InterPro" id="IPR020846">
    <property type="entry name" value="MFS_dom"/>
</dbReference>
<feature type="transmembrane region" description="Helical" evidence="7">
    <location>
        <begin position="276"/>
        <end position="294"/>
    </location>
</feature>
<evidence type="ECO:0000256" key="2">
    <source>
        <dbReference type="ARBA" id="ARBA00022448"/>
    </source>
</evidence>
<dbReference type="Gene3D" id="3.30.70.100">
    <property type="match status" value="1"/>
</dbReference>
<feature type="transmembrane region" description="Helical" evidence="7">
    <location>
        <begin position="75"/>
        <end position="94"/>
    </location>
</feature>
<proteinExistence type="predicted"/>
<dbReference type="OrthoDB" id="9764259at2"/>
<evidence type="ECO:0000256" key="5">
    <source>
        <dbReference type="ARBA" id="ARBA00022989"/>
    </source>
</evidence>
<evidence type="ECO:0000256" key="6">
    <source>
        <dbReference type="ARBA" id="ARBA00023136"/>
    </source>
</evidence>
<keyword evidence="10" id="KW-1185">Reference proteome</keyword>
<feature type="transmembrane region" description="Helical" evidence="7">
    <location>
        <begin position="300"/>
        <end position="324"/>
    </location>
</feature>
<feature type="transmembrane region" description="Helical" evidence="7">
    <location>
        <begin position="214"/>
        <end position="236"/>
    </location>
</feature>
<organism evidence="9 10">
    <name type="scientific">Acidiferrobacter thiooxydans</name>
    <dbReference type="NCBI Taxonomy" id="163359"/>
    <lineage>
        <taxon>Bacteria</taxon>
        <taxon>Pseudomonadati</taxon>
        <taxon>Pseudomonadota</taxon>
        <taxon>Gammaproteobacteria</taxon>
        <taxon>Acidiferrobacterales</taxon>
        <taxon>Acidiferrobacteraceae</taxon>
        <taxon>Acidiferrobacter</taxon>
    </lineage>
</organism>
<accession>A0A368HM08</accession>
<dbReference type="InterPro" id="IPR036259">
    <property type="entry name" value="MFS_trans_sf"/>
</dbReference>
<feature type="transmembrane region" description="Helical" evidence="7">
    <location>
        <begin position="12"/>
        <end position="31"/>
    </location>
</feature>
<evidence type="ECO:0000313" key="10">
    <source>
        <dbReference type="Proteomes" id="UP000253250"/>
    </source>
</evidence>
<feature type="transmembrane region" description="Helical" evidence="7">
    <location>
        <begin position="100"/>
        <end position="119"/>
    </location>
</feature>
<keyword evidence="2" id="KW-0813">Transport</keyword>
<sequence length="457" mass="48839">MSPLERRTAYSLAAIYIVRMLGLFMILPVFTMYGAELKGHTPLLIGLALGIYGLSQATFQIPLGTLSDRIGRKPVILFALTLFVIGSVVAALSHTIVGVIVGRALQGAGAMSSTVLALAADLTREQHRTKIMATIGVSIGIAFTTGMVLGPVLNAWIGVSGIFWSTAVLGLLAMGVAIGVVPNPRTHRHHRDTGIVAASFAKVLKNRELLRLDLGIFIMQFVLTSNFVVLPVLLAHMTHVPVNRSWELYLPIMVFAFLLMIPFIIIAEQRRKMRQILLGAITVLGLANLTYVYADRSLPAMAAGLLVFFTAFSVLEATLPSLVAKVAPADQKGTAMGAYSTSQFLGVFTGGTVGGMVYGAWGIHGAIVTSASAVLLWLLVALRMAEPRYLSSYVLPIKASDTQEANALQAALTAIRGVADAAVAVDEGVAYLKIDRAVIDETELRAFARPTNEPLTE</sequence>
<dbReference type="Gene3D" id="1.20.1250.20">
    <property type="entry name" value="MFS general substrate transporter like domains"/>
    <property type="match status" value="1"/>
</dbReference>
<evidence type="ECO:0000256" key="1">
    <source>
        <dbReference type="ARBA" id="ARBA00004651"/>
    </source>
</evidence>
<dbReference type="CDD" id="cd17472">
    <property type="entry name" value="MFS_YajR_like"/>
    <property type="match status" value="1"/>
</dbReference>
<evidence type="ECO:0000256" key="3">
    <source>
        <dbReference type="ARBA" id="ARBA00022475"/>
    </source>
</evidence>
<dbReference type="InterPro" id="IPR050171">
    <property type="entry name" value="MFS_Transporters"/>
</dbReference>
<dbReference type="GO" id="GO:0022857">
    <property type="term" value="F:transmembrane transporter activity"/>
    <property type="evidence" value="ECO:0007669"/>
    <property type="project" value="InterPro"/>
</dbReference>
<comment type="caution">
    <text evidence="9">The sequence shown here is derived from an EMBL/GenBank/DDBJ whole genome shotgun (WGS) entry which is preliminary data.</text>
</comment>
<feature type="transmembrane region" description="Helical" evidence="7">
    <location>
        <begin position="336"/>
        <end position="357"/>
    </location>
</feature>
<dbReference type="EMBL" id="PSYR01000001">
    <property type="protein sequence ID" value="RCN59509.1"/>
    <property type="molecule type" value="Genomic_DNA"/>
</dbReference>
<evidence type="ECO:0000313" key="9">
    <source>
        <dbReference type="EMBL" id="RCN59509.1"/>
    </source>
</evidence>
<keyword evidence="3" id="KW-1003">Cell membrane</keyword>
<dbReference type="PROSITE" id="PS00216">
    <property type="entry name" value="SUGAR_TRANSPORT_1"/>
    <property type="match status" value="1"/>
</dbReference>
<dbReference type="PANTHER" id="PTHR23517:SF2">
    <property type="entry name" value="MULTIDRUG RESISTANCE PROTEIN MDTH"/>
    <property type="match status" value="1"/>
</dbReference>
<evidence type="ECO:0000259" key="8">
    <source>
        <dbReference type="PROSITE" id="PS50850"/>
    </source>
</evidence>
<reference evidence="9 10" key="1">
    <citation type="submission" date="2018-02" db="EMBL/GenBank/DDBJ databases">
        <title>Insights into the biology of acidophilic members of the Acidiferrobacteraceae family derived from comparative genomic analyses.</title>
        <authorList>
            <person name="Issotta F."/>
            <person name="Thyssen C."/>
            <person name="Mena C."/>
            <person name="Moya A."/>
            <person name="Bellenberg S."/>
            <person name="Sproer C."/>
            <person name="Covarrubias P.C."/>
            <person name="Sand W."/>
            <person name="Quatrini R."/>
            <person name="Vera M."/>
        </authorList>
    </citation>
    <scope>NUCLEOTIDE SEQUENCE [LARGE SCALE GENOMIC DNA]</scope>
    <source>
        <strain evidence="10">m-1</strain>
    </source>
</reference>
<feature type="transmembrane region" description="Helical" evidence="7">
    <location>
        <begin position="43"/>
        <end position="63"/>
    </location>
</feature>
<keyword evidence="4 7" id="KW-0812">Transmembrane</keyword>
<protein>
    <submittedName>
        <fullName evidence="9">MFS transporter</fullName>
    </submittedName>
</protein>
<keyword evidence="5 7" id="KW-1133">Transmembrane helix</keyword>
<dbReference type="GO" id="GO:0005886">
    <property type="term" value="C:plasma membrane"/>
    <property type="evidence" value="ECO:0007669"/>
    <property type="project" value="UniProtKB-SubCell"/>
</dbReference>
<dbReference type="AlphaFoldDB" id="A0A368HM08"/>
<dbReference type="Pfam" id="PF07690">
    <property type="entry name" value="MFS_1"/>
    <property type="match status" value="1"/>
</dbReference>
<comment type="subcellular location">
    <subcellularLocation>
        <location evidence="1">Cell membrane</location>
        <topology evidence="1">Multi-pass membrane protein</topology>
    </subcellularLocation>
</comment>
<dbReference type="InterPro" id="IPR011701">
    <property type="entry name" value="MFS"/>
</dbReference>
<keyword evidence="6 7" id="KW-0472">Membrane</keyword>
<feature type="transmembrane region" description="Helical" evidence="7">
    <location>
        <begin position="248"/>
        <end position="267"/>
    </location>
</feature>
<dbReference type="InterPro" id="IPR005829">
    <property type="entry name" value="Sugar_transporter_CS"/>
</dbReference>
<feature type="transmembrane region" description="Helical" evidence="7">
    <location>
        <begin position="363"/>
        <end position="382"/>
    </location>
</feature>
<feature type="transmembrane region" description="Helical" evidence="7">
    <location>
        <begin position="155"/>
        <end position="181"/>
    </location>
</feature>
<feature type="domain" description="Major facilitator superfamily (MFS) profile" evidence="8">
    <location>
        <begin position="8"/>
        <end position="388"/>
    </location>
</feature>
<name>A0A368HM08_9GAMM</name>
<feature type="transmembrane region" description="Helical" evidence="7">
    <location>
        <begin position="131"/>
        <end position="149"/>
    </location>
</feature>
<dbReference type="PROSITE" id="PS50850">
    <property type="entry name" value="MFS"/>
    <property type="match status" value="1"/>
</dbReference>
<dbReference type="SUPFAM" id="SSF103473">
    <property type="entry name" value="MFS general substrate transporter"/>
    <property type="match status" value="1"/>
</dbReference>
<gene>
    <name evidence="9" type="ORF">C4900_03290</name>
</gene>